<dbReference type="PANTHER" id="PTHR12387:SF0">
    <property type="entry name" value="26S PROTEASOME NON-ATPASE REGULATORY SUBUNIT 8"/>
    <property type="match status" value="1"/>
</dbReference>
<keyword evidence="2" id="KW-0647">Proteasome</keyword>
<dbReference type="InterPro" id="IPR006746">
    <property type="entry name" value="26S_Psome_Rpn12"/>
</dbReference>
<dbReference type="OrthoDB" id="8775810at2759"/>
<dbReference type="InterPro" id="IPR033464">
    <property type="entry name" value="CSN8_PSD8_EIF3K"/>
</dbReference>
<feature type="domain" description="PCI" evidence="3">
    <location>
        <begin position="75"/>
        <end position="265"/>
    </location>
</feature>
<dbReference type="Gene3D" id="1.25.40.990">
    <property type="match status" value="1"/>
</dbReference>
<sequence>MPTLLELVKCLNTAFINGDNASCQKLLSPVKIELIKSHLLIPNFSKAQESEKYLEDLNVAKKVLEIGALCSLRNADFEAYENFFSQLRAFYFSDITKLAESENKSKLISLYLLSLLSQGDVTKFHSELEFLGKRLGSLEEDAYLSYPIKVEKWLMEGSYQRAWDLLKNESKVEEFNVFTQTLMDAIREEIGRNTELAYHKLPLFNVKALLFFDSEKDSEQFALARGWKVSAGCIVFHEEEVVDDDHQTCIVEKALDYAINLESIV</sequence>
<evidence type="ECO:0000313" key="4">
    <source>
        <dbReference type="EMBL" id="CUS24238.1"/>
    </source>
</evidence>
<proteinExistence type="inferred from homology"/>
<gene>
    <name evidence="4" type="ORF">LAQU0_S14e03290g</name>
</gene>
<dbReference type="Pfam" id="PF10075">
    <property type="entry name" value="CSN8_PSD8_EIF3K"/>
    <property type="match status" value="1"/>
</dbReference>
<comment type="similarity">
    <text evidence="1">Belongs to the proteasome subunit S14 family.</text>
</comment>
<dbReference type="GO" id="GO:0043161">
    <property type="term" value="P:proteasome-mediated ubiquitin-dependent protein catabolic process"/>
    <property type="evidence" value="ECO:0007669"/>
    <property type="project" value="TreeGrafter"/>
</dbReference>
<evidence type="ECO:0000259" key="3">
    <source>
        <dbReference type="PROSITE" id="PS50250"/>
    </source>
</evidence>
<dbReference type="GO" id="GO:0005634">
    <property type="term" value="C:nucleus"/>
    <property type="evidence" value="ECO:0007669"/>
    <property type="project" value="TreeGrafter"/>
</dbReference>
<name>A0A0P1KW64_9SACH</name>
<dbReference type="Proteomes" id="UP000236544">
    <property type="component" value="Unassembled WGS sequence"/>
</dbReference>
<evidence type="ECO:0000256" key="1">
    <source>
        <dbReference type="ARBA" id="ARBA00009627"/>
    </source>
</evidence>
<dbReference type="FunFam" id="1.25.40.990:FF:000001">
    <property type="entry name" value="26S proteasome non-ATPase regulatory subunit"/>
    <property type="match status" value="1"/>
</dbReference>
<organism evidence="4 5">
    <name type="scientific">Lachancea quebecensis</name>
    <dbReference type="NCBI Taxonomy" id="1654605"/>
    <lineage>
        <taxon>Eukaryota</taxon>
        <taxon>Fungi</taxon>
        <taxon>Dikarya</taxon>
        <taxon>Ascomycota</taxon>
        <taxon>Saccharomycotina</taxon>
        <taxon>Saccharomycetes</taxon>
        <taxon>Saccharomycetales</taxon>
        <taxon>Saccharomycetaceae</taxon>
        <taxon>Lachancea</taxon>
    </lineage>
</organism>
<dbReference type="InterPro" id="IPR000717">
    <property type="entry name" value="PCI_dom"/>
</dbReference>
<reference evidence="5" key="1">
    <citation type="submission" date="2015-10" db="EMBL/GenBank/DDBJ databases">
        <authorList>
            <person name="Devillers H."/>
        </authorList>
    </citation>
    <scope>NUCLEOTIDE SEQUENCE [LARGE SCALE GENOMIC DNA]</scope>
</reference>
<dbReference type="PROSITE" id="PS50250">
    <property type="entry name" value="PCI"/>
    <property type="match status" value="1"/>
</dbReference>
<evidence type="ECO:0000256" key="2">
    <source>
        <dbReference type="ARBA" id="ARBA00022942"/>
    </source>
</evidence>
<accession>A0A0P1KW64</accession>
<dbReference type="PANTHER" id="PTHR12387">
    <property type="entry name" value="26S PROTEASOME NON-ATPASE REGULATORY SUBUNIT 8"/>
    <property type="match status" value="1"/>
</dbReference>
<dbReference type="EMBL" id="LN890536">
    <property type="protein sequence ID" value="CUS24238.1"/>
    <property type="molecule type" value="Genomic_DNA"/>
</dbReference>
<protein>
    <submittedName>
        <fullName evidence="4">LAQU0S14e03290g1_1</fullName>
    </submittedName>
</protein>
<dbReference type="GO" id="GO:0008541">
    <property type="term" value="C:proteasome regulatory particle, lid subcomplex"/>
    <property type="evidence" value="ECO:0007669"/>
    <property type="project" value="UniProtKB-ARBA"/>
</dbReference>
<dbReference type="GO" id="GO:0005829">
    <property type="term" value="C:cytosol"/>
    <property type="evidence" value="ECO:0007669"/>
    <property type="project" value="TreeGrafter"/>
</dbReference>
<keyword evidence="5" id="KW-1185">Reference proteome</keyword>
<dbReference type="AlphaFoldDB" id="A0A0P1KW64"/>
<evidence type="ECO:0000313" key="5">
    <source>
        <dbReference type="Proteomes" id="UP000236544"/>
    </source>
</evidence>